<evidence type="ECO:0000313" key="2">
    <source>
        <dbReference type="Proteomes" id="UP000037507"/>
    </source>
</evidence>
<dbReference type="EMBL" id="LFYT02000007">
    <property type="protein sequence ID" value="PVE43215.1"/>
    <property type="molecule type" value="Genomic_DNA"/>
</dbReference>
<accession>A0A2T7UES8</accession>
<keyword evidence="2" id="KW-1185">Reference proteome</keyword>
<dbReference type="AlphaFoldDB" id="A0A2T7UES8"/>
<evidence type="ECO:0000313" key="1">
    <source>
        <dbReference type="EMBL" id="PVE43215.1"/>
    </source>
</evidence>
<dbReference type="Proteomes" id="UP000037507">
    <property type="component" value="Unassembled WGS sequence"/>
</dbReference>
<protein>
    <submittedName>
        <fullName evidence="1">Uncharacterized protein</fullName>
    </submittedName>
</protein>
<dbReference type="RefSeq" id="WP_053173385.1">
    <property type="nucleotide sequence ID" value="NZ_LFYT02000007.1"/>
</dbReference>
<organism evidence="1 2">
    <name type="scientific">Limnohabitans planktonicus II-D5</name>
    <dbReference type="NCBI Taxonomy" id="1293045"/>
    <lineage>
        <taxon>Bacteria</taxon>
        <taxon>Pseudomonadati</taxon>
        <taxon>Pseudomonadota</taxon>
        <taxon>Betaproteobacteria</taxon>
        <taxon>Burkholderiales</taxon>
        <taxon>Comamonadaceae</taxon>
        <taxon>Limnohabitans</taxon>
    </lineage>
</organism>
<sequence length="90" mass="10284">MTREDQHTDLKSLRTVTGKSVGWRDLAQKALNQHQVFGSVSQIPKWSSGKSLISNDFFLGSVLQMSQMRTKFEPNARQIFVNKPRQTPVH</sequence>
<dbReference type="OrthoDB" id="9768354at2"/>
<proteinExistence type="predicted"/>
<name>A0A2T7UES8_9BURK</name>
<comment type="caution">
    <text evidence="1">The sequence shown here is derived from an EMBL/GenBank/DDBJ whole genome shotgun (WGS) entry which is preliminary data.</text>
</comment>
<gene>
    <name evidence="1" type="ORF">H663_007970</name>
</gene>
<reference evidence="1" key="1">
    <citation type="submission" date="2017-04" db="EMBL/GenBank/DDBJ databases">
        <title>Unexpected and diverse lifestyles within the genus Limnohabitans.</title>
        <authorList>
            <person name="Kasalicky V."/>
            <person name="Mehrshad M."/>
            <person name="Andrei S.-A."/>
            <person name="Salcher M."/>
            <person name="Kratochvilova H."/>
            <person name="Simek K."/>
            <person name="Ghai R."/>
        </authorList>
    </citation>
    <scope>NUCLEOTIDE SEQUENCE [LARGE SCALE GENOMIC DNA]</scope>
    <source>
        <strain evidence="1">II-D5</strain>
    </source>
</reference>